<dbReference type="SUPFAM" id="SSF51445">
    <property type="entry name" value="(Trans)glycosidases"/>
    <property type="match status" value="1"/>
</dbReference>
<evidence type="ECO:0000313" key="8">
    <source>
        <dbReference type="Proteomes" id="UP000467840"/>
    </source>
</evidence>
<keyword evidence="3" id="KW-0813">Transport</keyword>
<evidence type="ECO:0000259" key="6">
    <source>
        <dbReference type="SMART" id="SM00642"/>
    </source>
</evidence>
<dbReference type="Proteomes" id="UP000467840">
    <property type="component" value="Chromosome 1"/>
</dbReference>
<dbReference type="EMBL" id="JAAGAX010000011">
    <property type="protein sequence ID" value="KAF2298660.1"/>
    <property type="molecule type" value="Genomic_DNA"/>
</dbReference>
<evidence type="ECO:0000256" key="1">
    <source>
        <dbReference type="ARBA" id="ARBA00008061"/>
    </source>
</evidence>
<feature type="transmembrane region" description="Helical" evidence="5">
    <location>
        <begin position="117"/>
        <end position="140"/>
    </location>
</feature>
<dbReference type="InterPro" id="IPR006047">
    <property type="entry name" value="GH13_cat_dom"/>
</dbReference>
<name>A0A6A6LB47_HEVBR</name>
<dbReference type="SUPFAM" id="SSF51011">
    <property type="entry name" value="Glycosyl hydrolase domain"/>
    <property type="match status" value="1"/>
</dbReference>
<dbReference type="PANTHER" id="PTHR43002">
    <property type="entry name" value="GLYCOGEN DEBRANCHING ENZYME"/>
    <property type="match status" value="1"/>
</dbReference>
<dbReference type="InterPro" id="IPR013783">
    <property type="entry name" value="Ig-like_fold"/>
</dbReference>
<feature type="transmembrane region" description="Helical" evidence="5">
    <location>
        <begin position="512"/>
        <end position="531"/>
    </location>
</feature>
<accession>A0A6A6LB47</accession>
<dbReference type="InterPro" id="IPR027815">
    <property type="entry name" value="CSC1/OSCA1-like_cyt"/>
</dbReference>
<evidence type="ECO:0000256" key="3">
    <source>
        <dbReference type="ARBA" id="ARBA00023065"/>
    </source>
</evidence>
<sequence>MNPLTRGCDAGESGILNERILLLVFESVKWDLHALCAMASVNRKLRAIAKRLLWRELCVYRAPRMLVALTNGAPNAPFGDSWQALAKLMFYCCGCESTQNFNVVGVFRREMANLEDIIYSAATYLLTTFAFLLAFAILRLQPINDRVYFPKCLKIFVPITLLAFAVLVPVNWTAGALEQIKDLTFSDIDKLSISNIPPGSRRFWAHVAMSYVFTFWTLYVIYKEYKTTAILRLQFLASESHRPDHFTVIVRNIPPDPDESVTEHVEHFFCVNHPDHYLTHQVVYNANKLANLVAKKKSLQNWLTYYHNKYERNPLSRPTTKTGFWGLWGTRVDAIDFYTVEIGKLNEEEDKERERVVSDPSAIVPVAFVSFKSRWGAAVCAQTQQTSNPTIWLTERASEPRDVYWDNLAIPYVELTIRRLLMALGLFFLIFFFMIPIAIVQSMASIQGIEKVLPFLKPLIEIESVKSLIQGILPGIALKIFLIVLPIILMIMSKIEGFTSLSSLDRRSAAKYHLFLLVNVFVGSIITGTAMDQLKTFLNQSATEIPKTIGVSIPLKATFFITYIMVDGWAAIAAEILRLVPLIKFHLKNTFLVKTEQDRDQAMDPGGVDFAASEPRIQFYFLLGIVYAAVTPLLLPFIIVFFSFSYVVRHQIINVYNQKYESGAAFWPDVHQRLIIGLVISQLLLLGLMSTKDAEELMPLLVTLPILTIWFHLFCKGRFESAFVKFPLQDAMVRDTLERATNPNLDLKLYLHDAYVHPVFKVRTSLAKNPVDLISEDWLGDISLLLLIFRRQGYRFCGRPPSLRGFLFNYLLLRGDMATLPLSLAKSPCFYSCRAVESSKLTVTAHYISGKKLALGLGGMDVEKGLLVGEVAQNVRKALHGNLSSREFAAARVPVQQTEQIFSTTSEVDELKKVSTYLFRTQNGGNVKVFVRKKNAKYALYIEVSSLELGTSDYRLVLTWGIYRSDSSCFMPLDSQHLDPGARTMDTPFVQNTFGRFSLELEFEVKQTPFYLSFLLKCMFNSNSSGSEIRNHKKAKFSVPIGFSSGYPDPLGLSFSTDGSMNFSFFSRNAEGMVLCFYDDSTTDKPALELDLDPHVNRSGDVWHASLEGAWTFSSYGYRCKGGILQGETGKVYVERVLLDPYARIIVNSTANHGSGLSPKYIGRLCEEPAFEWSDDVHPNLDMEKLIVYRLNVKRFTEHKSSQLSSDIAGTFAGLTEKLNHIKNLGVNAVLLEPIFPFDEQKGPFFPRHFFSPSSLYGPSGGSIPAIISMKEMVKQLHANGIEVLLEVVFTHTAEGGALQGIDDFSYYYANRAVELESRNALNCNYPVVQRMILDSLRHWVTEFHIDGFCFINASFLQRGFHGEILSRPPLVEAIAFDPLLSKTKIIADCWDPEDITPKETCFPHWKRWAEMNAKFCFDVRNFLRGESLLSDLATRLCGSGDIFSSGRGPAFSFNYIARNSGLTLVDLVSFSRGKLASELSWNCGEEGPTNKIPVLERRLKQIRNYLFILYVSLGVPVLNMGDECGQSSKGSISYGDRKPFDWNALSTGFGIQMTQFISFLISLRMRRSDVLQKRNFVKEENIDWHGRDQSPPRWEDWSCKFLAMTLKSDKAESKLSSESSNTKGDLFMAFNAYAHSESVILPQFPKE</sequence>
<keyword evidence="3" id="KW-0406">Ion transport</keyword>
<dbReference type="CDD" id="cd11346">
    <property type="entry name" value="AmyAc_plant_IsoA"/>
    <property type="match status" value="1"/>
</dbReference>
<comment type="caution">
    <text evidence="7">The sequence shown here is derived from an EMBL/GenBank/DDBJ whole genome shotgun (WGS) entry which is preliminary data.</text>
</comment>
<dbReference type="Pfam" id="PF14703">
    <property type="entry name" value="PHM7_cyt"/>
    <property type="match status" value="1"/>
</dbReference>
<dbReference type="GO" id="GO:0016020">
    <property type="term" value="C:membrane"/>
    <property type="evidence" value="ECO:0007669"/>
    <property type="project" value="InterPro"/>
</dbReference>
<evidence type="ECO:0000313" key="7">
    <source>
        <dbReference type="EMBL" id="KAF2298660.1"/>
    </source>
</evidence>
<dbReference type="InterPro" id="IPR003864">
    <property type="entry name" value="CSC1/OSCA1-like_7TM"/>
</dbReference>
<keyword evidence="5" id="KW-1133">Transmembrane helix</keyword>
<dbReference type="Gene3D" id="2.60.40.10">
    <property type="entry name" value="Immunoglobulins"/>
    <property type="match status" value="1"/>
</dbReference>
<keyword evidence="2" id="KW-0106">Calcium</keyword>
<comment type="similarity">
    <text evidence="1">Belongs to the glycosyl hydrolase 13 family.</text>
</comment>
<dbReference type="CDD" id="cd02856">
    <property type="entry name" value="E_set_GDE_Isoamylase_N"/>
    <property type="match status" value="1"/>
</dbReference>
<dbReference type="GO" id="GO:0019252">
    <property type="term" value="P:starch biosynthetic process"/>
    <property type="evidence" value="ECO:0007669"/>
    <property type="project" value="InterPro"/>
</dbReference>
<dbReference type="InterPro" id="IPR044505">
    <property type="entry name" value="GlgX_Isoamylase_N_E_set"/>
</dbReference>
<dbReference type="Gene3D" id="2.60.40.1180">
    <property type="entry name" value="Golgi alpha-mannosidase II"/>
    <property type="match status" value="1"/>
</dbReference>
<dbReference type="Pfam" id="PF00128">
    <property type="entry name" value="Alpha-amylase"/>
    <property type="match status" value="1"/>
</dbReference>
<dbReference type="Pfam" id="PF13967">
    <property type="entry name" value="RSN1_TM"/>
    <property type="match status" value="1"/>
</dbReference>
<dbReference type="GO" id="GO:0034220">
    <property type="term" value="P:monoatomic ion transmembrane transport"/>
    <property type="evidence" value="ECO:0007669"/>
    <property type="project" value="UniProtKB-KW"/>
</dbReference>
<proteinExistence type="inferred from homology"/>
<feature type="transmembrane region" description="Helical" evidence="5">
    <location>
        <begin position="152"/>
        <end position="172"/>
    </location>
</feature>
<dbReference type="InterPro" id="IPR017853">
    <property type="entry name" value="GH"/>
</dbReference>
<evidence type="ECO:0000256" key="2">
    <source>
        <dbReference type="ARBA" id="ARBA00022837"/>
    </source>
</evidence>
<organism evidence="7 8">
    <name type="scientific">Hevea brasiliensis</name>
    <name type="common">Para rubber tree</name>
    <name type="synonym">Siphonia brasiliensis</name>
    <dbReference type="NCBI Taxonomy" id="3981"/>
    <lineage>
        <taxon>Eukaryota</taxon>
        <taxon>Viridiplantae</taxon>
        <taxon>Streptophyta</taxon>
        <taxon>Embryophyta</taxon>
        <taxon>Tracheophyta</taxon>
        <taxon>Spermatophyta</taxon>
        <taxon>Magnoliopsida</taxon>
        <taxon>eudicotyledons</taxon>
        <taxon>Gunneridae</taxon>
        <taxon>Pentapetalae</taxon>
        <taxon>rosids</taxon>
        <taxon>fabids</taxon>
        <taxon>Malpighiales</taxon>
        <taxon>Euphorbiaceae</taxon>
        <taxon>Crotonoideae</taxon>
        <taxon>Micrandreae</taxon>
        <taxon>Hevea</taxon>
    </lineage>
</organism>
<dbReference type="InterPro" id="IPR044096">
    <property type="entry name" value="AmyAc_plant_ISA2"/>
</dbReference>
<dbReference type="InterPro" id="IPR013780">
    <property type="entry name" value="Glyco_hydro_b"/>
</dbReference>
<evidence type="ECO:0000256" key="5">
    <source>
        <dbReference type="SAM" id="Phobius"/>
    </source>
</evidence>
<keyword evidence="5" id="KW-0472">Membrane</keyword>
<feature type="transmembrane region" description="Helical" evidence="5">
    <location>
        <begin position="697"/>
        <end position="715"/>
    </location>
</feature>
<dbReference type="SUPFAM" id="SSF81296">
    <property type="entry name" value="E set domains"/>
    <property type="match status" value="1"/>
</dbReference>
<reference evidence="7 8" key="1">
    <citation type="journal article" date="2020" name="Mol. Plant">
        <title>The Chromosome-Based Rubber Tree Genome Provides New Insights into Spurge Genome Evolution and Rubber Biosynthesis.</title>
        <authorList>
            <person name="Liu J."/>
            <person name="Shi C."/>
            <person name="Shi C.C."/>
            <person name="Li W."/>
            <person name="Zhang Q.J."/>
            <person name="Zhang Y."/>
            <person name="Li K."/>
            <person name="Lu H.F."/>
            <person name="Shi C."/>
            <person name="Zhu S.T."/>
            <person name="Xiao Z.Y."/>
            <person name="Nan H."/>
            <person name="Yue Y."/>
            <person name="Zhu X.G."/>
            <person name="Wu Y."/>
            <person name="Hong X.N."/>
            <person name="Fan G.Y."/>
            <person name="Tong Y."/>
            <person name="Zhang D."/>
            <person name="Mao C.L."/>
            <person name="Liu Y.L."/>
            <person name="Hao S.J."/>
            <person name="Liu W.Q."/>
            <person name="Lv M.Q."/>
            <person name="Zhang H.B."/>
            <person name="Liu Y."/>
            <person name="Hu-Tang G.R."/>
            <person name="Wang J.P."/>
            <person name="Wang J.H."/>
            <person name="Sun Y.H."/>
            <person name="Ni S.B."/>
            <person name="Chen W.B."/>
            <person name="Zhang X.C."/>
            <person name="Jiao Y.N."/>
            <person name="Eichler E.E."/>
            <person name="Li G.H."/>
            <person name="Liu X."/>
            <person name="Gao L.Z."/>
        </authorList>
    </citation>
    <scope>NUCLEOTIDE SEQUENCE [LARGE SCALE GENOMIC DNA]</scope>
    <source>
        <strain evidence="8">cv. GT1</strain>
        <tissue evidence="7">Leaf</tissue>
    </source>
</reference>
<dbReference type="InterPro" id="IPR032880">
    <property type="entry name" value="CSC1/OSCA1-like_N"/>
</dbReference>
<dbReference type="InterPro" id="IPR014756">
    <property type="entry name" value="Ig_E-set"/>
</dbReference>
<protein>
    <recommendedName>
        <fullName evidence="6">Glycosyl hydrolase family 13 catalytic domain-containing protein</fullName>
    </recommendedName>
</protein>
<evidence type="ECO:0000256" key="4">
    <source>
        <dbReference type="ARBA" id="ARBA00023303"/>
    </source>
</evidence>
<feature type="transmembrane region" description="Helical" evidence="5">
    <location>
        <begin position="468"/>
        <end position="491"/>
    </location>
</feature>
<feature type="transmembrane region" description="Helical" evidence="5">
    <location>
        <begin position="619"/>
        <end position="648"/>
    </location>
</feature>
<feature type="transmembrane region" description="Helical" evidence="5">
    <location>
        <begin position="203"/>
        <end position="222"/>
    </location>
</feature>
<gene>
    <name evidence="7" type="ORF">GH714_024558</name>
</gene>
<keyword evidence="8" id="KW-1185">Reference proteome</keyword>
<dbReference type="SMART" id="SM00642">
    <property type="entry name" value="Aamy"/>
    <property type="match status" value="1"/>
</dbReference>
<feature type="domain" description="Glycosyl hydrolase family 13 catalytic" evidence="6">
    <location>
        <begin position="1190"/>
        <end position="1565"/>
    </location>
</feature>
<feature type="transmembrane region" description="Helical" evidence="5">
    <location>
        <begin position="420"/>
        <end position="448"/>
    </location>
</feature>
<dbReference type="InterPro" id="IPR004193">
    <property type="entry name" value="Glyco_hydro_13_N"/>
</dbReference>
<keyword evidence="4" id="KW-0407">Ion channel</keyword>
<dbReference type="Pfam" id="PF02714">
    <property type="entry name" value="RSN1_7TM"/>
    <property type="match status" value="1"/>
</dbReference>
<keyword evidence="5" id="KW-0812">Transmembrane</keyword>
<dbReference type="Pfam" id="PF02922">
    <property type="entry name" value="CBM_48"/>
    <property type="match status" value="1"/>
</dbReference>
<dbReference type="GO" id="GO:0019156">
    <property type="term" value="F:isoamylase activity"/>
    <property type="evidence" value="ECO:0007669"/>
    <property type="project" value="InterPro"/>
</dbReference>
<dbReference type="Gene3D" id="3.20.20.80">
    <property type="entry name" value="Glycosidases"/>
    <property type="match status" value="1"/>
</dbReference>
<feature type="transmembrane region" description="Helical" evidence="5">
    <location>
        <begin position="674"/>
        <end position="691"/>
    </location>
</feature>